<evidence type="ECO:0000313" key="2">
    <source>
        <dbReference type="Proteomes" id="UP000002195"/>
    </source>
</evidence>
<reference evidence="1 2" key="1">
    <citation type="journal article" date="2005" name="Nature">
        <title>The genome of the social amoeba Dictyostelium discoideum.</title>
        <authorList>
            <consortium name="The Dictyostelium discoideum Sequencing Consortium"/>
            <person name="Eichinger L."/>
            <person name="Pachebat J.A."/>
            <person name="Glockner G."/>
            <person name="Rajandream M.A."/>
            <person name="Sucgang R."/>
            <person name="Berriman M."/>
            <person name="Song J."/>
            <person name="Olsen R."/>
            <person name="Szafranski K."/>
            <person name="Xu Q."/>
            <person name="Tunggal B."/>
            <person name="Kummerfeld S."/>
            <person name="Madera M."/>
            <person name="Konfortov B.A."/>
            <person name="Rivero F."/>
            <person name="Bankier A.T."/>
            <person name="Lehmann R."/>
            <person name="Hamlin N."/>
            <person name="Davies R."/>
            <person name="Gaudet P."/>
            <person name="Fey P."/>
            <person name="Pilcher K."/>
            <person name="Chen G."/>
            <person name="Saunders D."/>
            <person name="Sodergren E."/>
            <person name="Davis P."/>
            <person name="Kerhornou A."/>
            <person name="Nie X."/>
            <person name="Hall N."/>
            <person name="Anjard C."/>
            <person name="Hemphill L."/>
            <person name="Bason N."/>
            <person name="Farbrother P."/>
            <person name="Desany B."/>
            <person name="Just E."/>
            <person name="Morio T."/>
            <person name="Rost R."/>
            <person name="Churcher C."/>
            <person name="Cooper J."/>
            <person name="Haydock S."/>
            <person name="van Driessche N."/>
            <person name="Cronin A."/>
            <person name="Goodhead I."/>
            <person name="Muzny D."/>
            <person name="Mourier T."/>
            <person name="Pain A."/>
            <person name="Lu M."/>
            <person name="Harper D."/>
            <person name="Lindsay R."/>
            <person name="Hauser H."/>
            <person name="James K."/>
            <person name="Quiles M."/>
            <person name="Madan Babu M."/>
            <person name="Saito T."/>
            <person name="Buchrieser C."/>
            <person name="Wardroper A."/>
            <person name="Felder M."/>
            <person name="Thangavelu M."/>
            <person name="Johnson D."/>
            <person name="Knights A."/>
            <person name="Loulseged H."/>
            <person name="Mungall K."/>
            <person name="Oliver K."/>
            <person name="Price C."/>
            <person name="Quail M.A."/>
            <person name="Urushihara H."/>
            <person name="Hernandez J."/>
            <person name="Rabbinowitsch E."/>
            <person name="Steffen D."/>
            <person name="Sanders M."/>
            <person name="Ma J."/>
            <person name="Kohara Y."/>
            <person name="Sharp S."/>
            <person name="Simmonds M."/>
            <person name="Spiegler S."/>
            <person name="Tivey A."/>
            <person name="Sugano S."/>
            <person name="White B."/>
            <person name="Walker D."/>
            <person name="Woodward J."/>
            <person name="Winckler T."/>
            <person name="Tanaka Y."/>
            <person name="Shaulsky G."/>
            <person name="Schleicher M."/>
            <person name="Weinstock G."/>
            <person name="Rosenthal A."/>
            <person name="Cox E.C."/>
            <person name="Chisholm R.L."/>
            <person name="Gibbs R."/>
            <person name="Loomis W.F."/>
            <person name="Platzer M."/>
            <person name="Kay R.R."/>
            <person name="Williams J."/>
            <person name="Dear P.H."/>
            <person name="Noegel A.A."/>
            <person name="Barrell B."/>
            <person name="Kuspa A."/>
        </authorList>
    </citation>
    <scope>NUCLEOTIDE SEQUENCE [LARGE SCALE GENOMIC DNA]</scope>
    <source>
        <strain evidence="1 2">AX4</strain>
    </source>
</reference>
<keyword evidence="2" id="KW-1185">Reference proteome</keyword>
<comment type="caution">
    <text evidence="1">The sequence shown here is derived from an EMBL/GenBank/DDBJ whole genome shotgun (WGS) entry which is preliminary data.</text>
</comment>
<dbReference type="InterPro" id="IPR025533">
    <property type="entry name" value="DUF4419"/>
</dbReference>
<dbReference type="dictyBase" id="DDB_G0289837"/>
<dbReference type="PANTHER" id="PTHR31252:SF4">
    <property type="entry name" value="DUF4419 DOMAIN-CONTAINING PROTEIN"/>
    <property type="match status" value="1"/>
</dbReference>
<name>Q54GX6_DICDI</name>
<dbReference type="VEuPathDB" id="AmoebaDB:DDB_G0289837"/>
<organism evidence="1 2">
    <name type="scientific">Dictyostelium discoideum</name>
    <name type="common">Social amoeba</name>
    <dbReference type="NCBI Taxonomy" id="44689"/>
    <lineage>
        <taxon>Eukaryota</taxon>
        <taxon>Amoebozoa</taxon>
        <taxon>Evosea</taxon>
        <taxon>Eumycetozoa</taxon>
        <taxon>Dictyostelia</taxon>
        <taxon>Dictyosteliales</taxon>
        <taxon>Dictyosteliaceae</taxon>
        <taxon>Dictyostelium</taxon>
    </lineage>
</organism>
<dbReference type="GeneID" id="8627358"/>
<proteinExistence type="predicted"/>
<sequence length="439" mass="50558">MTITFEVCDNLELEGVENFYSFDIKIFIEEQINKSIPNTTESYGELFNQFKEKGIKDLTEIHKLVNEKIKENDLKRKLKIEELFKKTNILKSSLDNIGDKEKKENEDLKIIVGYNSFVYSAWESYNNHNHLVLRPDNIWMAIVSQFSFYINKYNKELRNKFVDFHEKKILQVFTDYSILDGNGNGNGSGISDDISFEKLTNDMVDEICKNIKDPSIRDWIIPSFSTTTLSDKIIFSSALMSTLKKDFIYRYGSKCGLPKVTLLGTVDDWIQLKERSLKLKEFNIFDSDSNNSSGDGDGDENLMNKWVDKYLLEILDNFIESSNGKPNKTWWNQIIDFREQSGSSVLSGWLSAFCLFKDDGSFEDNAHLDSPQLYPETKWPKVNCISIPNGFISTPIQLTDSNGNIFNSQLFSGHFASKIKNNNTLIPSLDWFIISNLDI</sequence>
<dbReference type="RefSeq" id="XP_636031.1">
    <property type="nucleotide sequence ID" value="XM_630939.1"/>
</dbReference>
<dbReference type="Pfam" id="PF14388">
    <property type="entry name" value="DUF4419"/>
    <property type="match status" value="1"/>
</dbReference>
<dbReference type="Proteomes" id="UP000002195">
    <property type="component" value="Unassembled WGS sequence"/>
</dbReference>
<dbReference type="PANTHER" id="PTHR31252">
    <property type="entry name" value="DUF4419 DOMAIN-CONTAINING PROTEIN"/>
    <property type="match status" value="1"/>
</dbReference>
<accession>Q54GX6</accession>
<dbReference type="InParanoid" id="Q54GX6"/>
<protein>
    <recommendedName>
        <fullName evidence="3">DUF4419 domain-containing protein</fullName>
    </recommendedName>
</protein>
<dbReference type="KEGG" id="ddi:DDB_G0289837"/>
<evidence type="ECO:0008006" key="3">
    <source>
        <dbReference type="Google" id="ProtNLM"/>
    </source>
</evidence>
<dbReference type="PaxDb" id="44689-DDB0188607"/>
<evidence type="ECO:0000313" key="1">
    <source>
        <dbReference type="EMBL" id="EAL62519.1"/>
    </source>
</evidence>
<dbReference type="eggNOG" id="ENOG502S44Z">
    <property type="taxonomic scope" value="Eukaryota"/>
</dbReference>
<dbReference type="AlphaFoldDB" id="Q54GX6"/>
<dbReference type="HOGENOM" id="CLU_037155_0_0_1"/>
<gene>
    <name evidence="1" type="ORF">DDB_G0289837</name>
</gene>
<dbReference type="EMBL" id="AAFI02000149">
    <property type="protein sequence ID" value="EAL62519.1"/>
    <property type="molecule type" value="Genomic_DNA"/>
</dbReference>
<dbReference type="PhylomeDB" id="Q54GX6"/>
<dbReference type="OMA" id="NDAPERM"/>